<dbReference type="Proteomes" id="UP000789702">
    <property type="component" value="Unassembled WGS sequence"/>
</dbReference>
<feature type="non-terminal residue" evidence="1">
    <location>
        <position position="78"/>
    </location>
</feature>
<proteinExistence type="predicted"/>
<evidence type="ECO:0000313" key="2">
    <source>
        <dbReference type="Proteomes" id="UP000789702"/>
    </source>
</evidence>
<gene>
    <name evidence="1" type="ORF">DHETER_LOCUS14152</name>
</gene>
<evidence type="ECO:0000313" key="1">
    <source>
        <dbReference type="EMBL" id="CAG8742748.1"/>
    </source>
</evidence>
<organism evidence="1 2">
    <name type="scientific">Dentiscutata heterogama</name>
    <dbReference type="NCBI Taxonomy" id="1316150"/>
    <lineage>
        <taxon>Eukaryota</taxon>
        <taxon>Fungi</taxon>
        <taxon>Fungi incertae sedis</taxon>
        <taxon>Mucoromycota</taxon>
        <taxon>Glomeromycotina</taxon>
        <taxon>Glomeromycetes</taxon>
        <taxon>Diversisporales</taxon>
        <taxon>Gigasporaceae</taxon>
        <taxon>Dentiscutata</taxon>
    </lineage>
</organism>
<dbReference type="EMBL" id="CAJVPU010042023">
    <property type="protein sequence ID" value="CAG8742748.1"/>
    <property type="molecule type" value="Genomic_DNA"/>
</dbReference>
<protein>
    <submittedName>
        <fullName evidence="1">14424_t:CDS:1</fullName>
    </submittedName>
</protein>
<keyword evidence="2" id="KW-1185">Reference proteome</keyword>
<name>A0ACA9QAK1_9GLOM</name>
<reference evidence="1" key="1">
    <citation type="submission" date="2021-06" db="EMBL/GenBank/DDBJ databases">
        <authorList>
            <person name="Kallberg Y."/>
            <person name="Tangrot J."/>
            <person name="Rosling A."/>
        </authorList>
    </citation>
    <scope>NUCLEOTIDE SEQUENCE</scope>
    <source>
        <strain evidence="1">IL203A</strain>
    </source>
</reference>
<feature type="non-terminal residue" evidence="1">
    <location>
        <position position="1"/>
    </location>
</feature>
<accession>A0ACA9QAK1</accession>
<comment type="caution">
    <text evidence="1">The sequence shown here is derived from an EMBL/GenBank/DDBJ whole genome shotgun (WGS) entry which is preliminary data.</text>
</comment>
<sequence length="78" mass="9039">EIDVCNSLQANKQTNEVAVQVSNETHEIGVQVSDNMLHTLEARINLLQLQLNLKINEVEDLKKQLEYAYDYVIESWDH</sequence>